<dbReference type="Gene3D" id="3.40.30.10">
    <property type="entry name" value="Glutaredoxin"/>
    <property type="match status" value="1"/>
</dbReference>
<proteinExistence type="predicted"/>
<dbReference type="EMBL" id="CP003221">
    <property type="protein sequence ID" value="EGJ50779.1"/>
    <property type="molecule type" value="Genomic_DNA"/>
</dbReference>
<organism evidence="4 5">
    <name type="scientific">Desulfocurvibacter africanus subsp. africanus str. Walvis Bay</name>
    <dbReference type="NCBI Taxonomy" id="690850"/>
    <lineage>
        <taxon>Bacteria</taxon>
        <taxon>Pseudomonadati</taxon>
        <taxon>Thermodesulfobacteriota</taxon>
        <taxon>Desulfovibrionia</taxon>
        <taxon>Desulfovibrionales</taxon>
        <taxon>Desulfovibrionaceae</taxon>
        <taxon>Desulfocurvibacter</taxon>
    </lineage>
</organism>
<dbReference type="InterPro" id="IPR036249">
    <property type="entry name" value="Thioredoxin-like_sf"/>
</dbReference>
<dbReference type="PROSITE" id="PS00194">
    <property type="entry name" value="THIOREDOXIN_1"/>
    <property type="match status" value="1"/>
</dbReference>
<dbReference type="InterPro" id="IPR017937">
    <property type="entry name" value="Thioredoxin_CS"/>
</dbReference>
<evidence type="ECO:0000313" key="4">
    <source>
        <dbReference type="EMBL" id="EGJ50779.1"/>
    </source>
</evidence>
<feature type="signal peptide" evidence="2">
    <location>
        <begin position="1"/>
        <end position="23"/>
    </location>
</feature>
<dbReference type="KEGG" id="daf:Desaf_2456"/>
<dbReference type="GO" id="GO:0016209">
    <property type="term" value="F:antioxidant activity"/>
    <property type="evidence" value="ECO:0007669"/>
    <property type="project" value="InterPro"/>
</dbReference>
<keyword evidence="5" id="KW-1185">Reference proteome</keyword>
<dbReference type="CDD" id="cd02966">
    <property type="entry name" value="TlpA_like_family"/>
    <property type="match status" value="1"/>
</dbReference>
<gene>
    <name evidence="4" type="ORF">Desaf_2456</name>
</gene>
<dbReference type="PANTHER" id="PTHR42852:SF17">
    <property type="entry name" value="THIOREDOXIN-LIKE PROTEIN HI_1115"/>
    <property type="match status" value="1"/>
</dbReference>
<evidence type="ECO:0000256" key="1">
    <source>
        <dbReference type="ARBA" id="ARBA00023284"/>
    </source>
</evidence>
<dbReference type="AlphaFoldDB" id="F3YYM5"/>
<dbReference type="InterPro" id="IPR000866">
    <property type="entry name" value="AhpC/TSA"/>
</dbReference>
<evidence type="ECO:0000259" key="3">
    <source>
        <dbReference type="PROSITE" id="PS51352"/>
    </source>
</evidence>
<name>F3YYM5_DESAF</name>
<evidence type="ECO:0000313" key="5">
    <source>
        <dbReference type="Proteomes" id="UP000007844"/>
    </source>
</evidence>
<reference evidence="4 5" key="1">
    <citation type="journal article" date="2011" name="J. Bacteriol.">
        <title>Genome sequence of the mercury-methylating and pleomorphic Desulfovibrio africanus Strain Walvis Bay.</title>
        <authorList>
            <person name="Brown S.D."/>
            <person name="Wall J.D."/>
            <person name="Kucken A.M."/>
            <person name="Gilmour C.C."/>
            <person name="Podar M."/>
            <person name="Brandt C.C."/>
            <person name="Teshima H."/>
            <person name="Detter J.C."/>
            <person name="Han C.S."/>
            <person name="Land M.L."/>
            <person name="Lucas S."/>
            <person name="Han J."/>
            <person name="Pennacchio L."/>
            <person name="Nolan M."/>
            <person name="Pitluck S."/>
            <person name="Woyke T."/>
            <person name="Goodwin L."/>
            <person name="Palumbo A.V."/>
            <person name="Elias D.A."/>
        </authorList>
    </citation>
    <scope>NUCLEOTIDE SEQUENCE [LARGE SCALE GENOMIC DNA]</scope>
    <source>
        <strain evidence="4 5">Walvis Bay</strain>
    </source>
</reference>
<dbReference type="HOGENOM" id="CLU_042529_11_2_7"/>
<dbReference type="GO" id="GO:0016491">
    <property type="term" value="F:oxidoreductase activity"/>
    <property type="evidence" value="ECO:0007669"/>
    <property type="project" value="InterPro"/>
</dbReference>
<protein>
    <submittedName>
        <fullName evidence="4">Alkyl hydroperoxide reductase/ Thiol specific antioxidant/ Mal allergen</fullName>
    </submittedName>
</protein>
<dbReference type="Proteomes" id="UP000007844">
    <property type="component" value="Chromosome"/>
</dbReference>
<dbReference type="InterPro" id="IPR013766">
    <property type="entry name" value="Thioredoxin_domain"/>
</dbReference>
<dbReference type="RefSeq" id="WP_014260478.1">
    <property type="nucleotide sequence ID" value="NC_016629.1"/>
</dbReference>
<accession>F3YYM5</accession>
<dbReference type="PANTHER" id="PTHR42852">
    <property type="entry name" value="THIOL:DISULFIDE INTERCHANGE PROTEIN DSBE"/>
    <property type="match status" value="1"/>
</dbReference>
<keyword evidence="1" id="KW-0676">Redox-active center</keyword>
<keyword evidence="2" id="KW-0732">Signal</keyword>
<dbReference type="STRING" id="690850.Desaf_2456"/>
<sequence length="157" mass="17579" precursor="true">MKLRRVLTLAIILLLGLASSALGKDGERLTHDGLQDLLAQAKGNIVVVNYWASWCGPCLTEMPMLKAMRAAYPSHELTLFGVSFDYDSKAHDRARERLSLTFPSYLAQEDLMHTLGITSVPRTDFYDSRRRLVRSHEGLISPAEFRTVIAEITSGEQ</sequence>
<feature type="domain" description="Thioredoxin" evidence="3">
    <location>
        <begin position="13"/>
        <end position="154"/>
    </location>
</feature>
<feature type="chain" id="PRO_5003303237" evidence="2">
    <location>
        <begin position="24"/>
        <end position="157"/>
    </location>
</feature>
<dbReference type="eggNOG" id="COG0526">
    <property type="taxonomic scope" value="Bacteria"/>
</dbReference>
<dbReference type="SUPFAM" id="SSF52833">
    <property type="entry name" value="Thioredoxin-like"/>
    <property type="match status" value="1"/>
</dbReference>
<dbReference type="Pfam" id="PF00578">
    <property type="entry name" value="AhpC-TSA"/>
    <property type="match status" value="1"/>
</dbReference>
<dbReference type="InterPro" id="IPR050553">
    <property type="entry name" value="Thioredoxin_ResA/DsbE_sf"/>
</dbReference>
<evidence type="ECO:0000256" key="2">
    <source>
        <dbReference type="SAM" id="SignalP"/>
    </source>
</evidence>
<dbReference type="PROSITE" id="PS51352">
    <property type="entry name" value="THIOREDOXIN_2"/>
    <property type="match status" value="1"/>
</dbReference>